<reference evidence="2 3" key="1">
    <citation type="submission" date="2018-06" db="EMBL/GenBank/DDBJ databases">
        <title>Halonotius sp. F13-13 a new haloarchaeeon isolated from a solar saltern from Isla Cristina, Huelva, Spain.</title>
        <authorList>
            <person name="Duran-Viseras A."/>
            <person name="Sanchez-Porro C."/>
            <person name="Ventosa A."/>
        </authorList>
    </citation>
    <scope>NUCLEOTIDE SEQUENCE [LARGE SCALE GENOMIC DNA]</scope>
    <source>
        <strain evidence="2 3">F13-13</strain>
    </source>
</reference>
<gene>
    <name evidence="2" type="ORF">DM826_02230</name>
</gene>
<evidence type="ECO:0000259" key="1">
    <source>
        <dbReference type="Pfam" id="PF26455"/>
    </source>
</evidence>
<comment type="caution">
    <text evidence="2">The sequence shown here is derived from an EMBL/GenBank/DDBJ whole genome shotgun (WGS) entry which is preliminary data.</text>
</comment>
<dbReference type="AlphaFoldDB" id="A0A3A6PSK1"/>
<dbReference type="RefSeq" id="WP_120101354.1">
    <property type="nucleotide sequence ID" value="NZ_QKNY01000004.1"/>
</dbReference>
<dbReference type="Proteomes" id="UP000276588">
    <property type="component" value="Unassembled WGS sequence"/>
</dbReference>
<dbReference type="OrthoDB" id="193938at2157"/>
<evidence type="ECO:0000313" key="3">
    <source>
        <dbReference type="Proteomes" id="UP000276588"/>
    </source>
</evidence>
<name>A0A3A6PSK1_9EURY</name>
<evidence type="ECO:0000313" key="2">
    <source>
        <dbReference type="EMBL" id="RJX44618.1"/>
    </source>
</evidence>
<organism evidence="2 3">
    <name type="scientific">Halonotius aquaticus</name>
    <dbReference type="NCBI Taxonomy" id="2216978"/>
    <lineage>
        <taxon>Archaea</taxon>
        <taxon>Methanobacteriati</taxon>
        <taxon>Methanobacteriota</taxon>
        <taxon>Stenosarchaea group</taxon>
        <taxon>Halobacteria</taxon>
        <taxon>Halobacteriales</taxon>
        <taxon>Haloferacaceae</taxon>
        <taxon>Halonotius</taxon>
    </lineage>
</organism>
<proteinExistence type="predicted"/>
<feature type="domain" description="DUF8134" evidence="1">
    <location>
        <begin position="1"/>
        <end position="101"/>
    </location>
</feature>
<dbReference type="EMBL" id="QKNY01000004">
    <property type="protein sequence ID" value="RJX44618.1"/>
    <property type="molecule type" value="Genomic_DNA"/>
</dbReference>
<dbReference type="Pfam" id="PF26455">
    <property type="entry name" value="DUF8134"/>
    <property type="match status" value="1"/>
</dbReference>
<dbReference type="InterPro" id="IPR058447">
    <property type="entry name" value="DUF8134"/>
</dbReference>
<keyword evidence="3" id="KW-1185">Reference proteome</keyword>
<sequence>MSVALRILDDGAWLSVNDQRRVSVSELWRLHAPEFCSCELVDFIAEGFTEVSADGRDVAVTTYGQCIECGESGVPGKLPVGYIHEGEYRNYDREHVIMEPITNRSDRNQQ</sequence>
<accession>A0A3A6PSK1</accession>
<protein>
    <recommendedName>
        <fullName evidence="1">DUF8134 domain-containing protein</fullName>
    </recommendedName>
</protein>